<dbReference type="SMART" id="SM00487">
    <property type="entry name" value="DEXDc"/>
    <property type="match status" value="1"/>
</dbReference>
<dbReference type="GO" id="GO:0016787">
    <property type="term" value="F:hydrolase activity"/>
    <property type="evidence" value="ECO:0007669"/>
    <property type="project" value="InterPro"/>
</dbReference>
<dbReference type="InterPro" id="IPR037898">
    <property type="entry name" value="NudC_fam"/>
</dbReference>
<evidence type="ECO:0000256" key="6">
    <source>
        <dbReference type="SAM" id="MobiDB-lite"/>
    </source>
</evidence>
<dbReference type="PANTHER" id="PTHR12356:SF3">
    <property type="entry name" value="NUCLEAR MIGRATION PROTEIN NUDC"/>
    <property type="match status" value="1"/>
</dbReference>
<dbReference type="AlphaFoldDB" id="A0AAV5AJH0"/>
<keyword evidence="10" id="KW-1185">Reference proteome</keyword>
<dbReference type="GO" id="GO:0005737">
    <property type="term" value="C:cytoplasm"/>
    <property type="evidence" value="ECO:0007669"/>
    <property type="project" value="UniProtKB-SubCell"/>
</dbReference>
<dbReference type="InterPro" id="IPR008978">
    <property type="entry name" value="HSP20-like_chaperone"/>
</dbReference>
<dbReference type="PANTHER" id="PTHR12356">
    <property type="entry name" value="NUCLEAR MOVEMENT PROTEIN NUDC"/>
    <property type="match status" value="1"/>
</dbReference>
<reference evidence="9" key="1">
    <citation type="submission" date="2021-10" db="EMBL/GenBank/DDBJ databases">
        <title>De novo Genome Assembly of Clathrus columnatus (Basidiomycota, Fungi) Using Illumina and Nanopore Sequence Data.</title>
        <authorList>
            <person name="Ogiso-Tanaka E."/>
            <person name="Itagaki H."/>
            <person name="Hosoya T."/>
            <person name="Hosaka K."/>
        </authorList>
    </citation>
    <scope>NUCLEOTIDE SEQUENCE</scope>
    <source>
        <strain evidence="9">MO-923</strain>
    </source>
</reference>
<comment type="subcellular location">
    <subcellularLocation>
        <location evidence="1">Cytoplasm</location>
    </subcellularLocation>
</comment>
<evidence type="ECO:0000256" key="4">
    <source>
        <dbReference type="ARBA" id="ARBA00059400"/>
    </source>
</evidence>
<dbReference type="EMBL" id="BPWL01000009">
    <property type="protein sequence ID" value="GJJ13897.1"/>
    <property type="molecule type" value="Genomic_DNA"/>
</dbReference>
<dbReference type="GO" id="GO:0051082">
    <property type="term" value="F:unfolded protein binding"/>
    <property type="evidence" value="ECO:0007669"/>
    <property type="project" value="TreeGrafter"/>
</dbReference>
<accession>A0AAV5AJH0</accession>
<feature type="domain" description="CS" evidence="8">
    <location>
        <begin position="30"/>
        <end position="119"/>
    </location>
</feature>
<dbReference type="Proteomes" id="UP001050691">
    <property type="component" value="Unassembled WGS sequence"/>
</dbReference>
<dbReference type="CDD" id="cd06467">
    <property type="entry name" value="p23_NUDC_like"/>
    <property type="match status" value="1"/>
</dbReference>
<evidence type="ECO:0000256" key="2">
    <source>
        <dbReference type="ARBA" id="ARBA00022490"/>
    </source>
</evidence>
<feature type="region of interest" description="Disordered" evidence="6">
    <location>
        <begin position="1"/>
        <end position="25"/>
    </location>
</feature>
<dbReference type="Gene3D" id="3.40.50.300">
    <property type="entry name" value="P-loop containing nucleotide triphosphate hydrolases"/>
    <property type="match status" value="1"/>
</dbReference>
<dbReference type="Pfam" id="PF04969">
    <property type="entry name" value="CS"/>
    <property type="match status" value="1"/>
</dbReference>
<evidence type="ECO:0000313" key="9">
    <source>
        <dbReference type="EMBL" id="GJJ13897.1"/>
    </source>
</evidence>
<dbReference type="GO" id="GO:0005524">
    <property type="term" value="F:ATP binding"/>
    <property type="evidence" value="ECO:0007669"/>
    <property type="project" value="InterPro"/>
</dbReference>
<keyword evidence="3" id="KW-0378">Hydrolase</keyword>
<dbReference type="PROSITE" id="PS51203">
    <property type="entry name" value="CS"/>
    <property type="match status" value="1"/>
</dbReference>
<dbReference type="InterPro" id="IPR014001">
    <property type="entry name" value="Helicase_ATP-bd"/>
</dbReference>
<organism evidence="9 10">
    <name type="scientific">Clathrus columnatus</name>
    <dbReference type="NCBI Taxonomy" id="1419009"/>
    <lineage>
        <taxon>Eukaryota</taxon>
        <taxon>Fungi</taxon>
        <taxon>Dikarya</taxon>
        <taxon>Basidiomycota</taxon>
        <taxon>Agaricomycotina</taxon>
        <taxon>Agaricomycetes</taxon>
        <taxon>Phallomycetidae</taxon>
        <taxon>Phallales</taxon>
        <taxon>Clathraceae</taxon>
        <taxon>Clathrus</taxon>
    </lineage>
</organism>
<keyword evidence="3" id="KW-0347">Helicase</keyword>
<dbReference type="InterPro" id="IPR006935">
    <property type="entry name" value="Helicase/UvrB_N"/>
</dbReference>
<dbReference type="SUPFAM" id="SSF52540">
    <property type="entry name" value="P-loop containing nucleoside triphosphate hydrolases"/>
    <property type="match status" value="1"/>
</dbReference>
<proteinExistence type="predicted"/>
<name>A0AAV5AJH0_9AGAM</name>
<sequence>MSTPDDYDKMTPDERDAFDKAERAREAAEQATLPYKWKQELGEVSITVSVPKGTRAKNLDIVMQKRKLRVAIKGQEPIMEGELCKDIKVEDSTWGLEDQEFINIHLEKVNKQQWWENVLTHHPKIDTTKIVPENSKLSDLDGETRGMVEKMMFYFDTSLLKQLGKPTSDELKKLESKSVKLRPYQESCLQACLGAFEEGTRRIGVSLPTGSGKTTVFVSLINRLPPRGKATRALVIVNSVELARQAANQVSTMFPQLSVEIEQGTKYHASGSADITVATYQTLLQPPRIAKFDPGYLKAIVVDEAHHSAAPSYVE</sequence>
<comment type="caution">
    <text evidence="9">The sequence shown here is derived from an EMBL/GenBank/DDBJ whole genome shotgun (WGS) entry which is preliminary data.</text>
</comment>
<dbReference type="Gene3D" id="2.60.40.790">
    <property type="match status" value="1"/>
</dbReference>
<dbReference type="Pfam" id="PF04851">
    <property type="entry name" value="ResIII"/>
    <property type="match status" value="1"/>
</dbReference>
<feature type="domain" description="Helicase ATP-binding" evidence="7">
    <location>
        <begin position="194"/>
        <end position="315"/>
    </location>
</feature>
<dbReference type="GO" id="GO:0006457">
    <property type="term" value="P:protein folding"/>
    <property type="evidence" value="ECO:0007669"/>
    <property type="project" value="TreeGrafter"/>
</dbReference>
<dbReference type="FunFam" id="2.60.40.790:FF:000001">
    <property type="entry name" value="Nuclear migration protein nudC"/>
    <property type="match status" value="1"/>
</dbReference>
<evidence type="ECO:0000256" key="5">
    <source>
        <dbReference type="ARBA" id="ARBA00068398"/>
    </source>
</evidence>
<gene>
    <name evidence="9" type="ORF">Clacol_008154</name>
</gene>
<evidence type="ECO:0000259" key="8">
    <source>
        <dbReference type="PROSITE" id="PS51203"/>
    </source>
</evidence>
<evidence type="ECO:0000313" key="10">
    <source>
        <dbReference type="Proteomes" id="UP001050691"/>
    </source>
</evidence>
<evidence type="ECO:0000256" key="1">
    <source>
        <dbReference type="ARBA" id="ARBA00004496"/>
    </source>
</evidence>
<dbReference type="SUPFAM" id="SSF49764">
    <property type="entry name" value="HSP20-like chaperones"/>
    <property type="match status" value="1"/>
</dbReference>
<evidence type="ECO:0000259" key="7">
    <source>
        <dbReference type="PROSITE" id="PS51192"/>
    </source>
</evidence>
<evidence type="ECO:0000256" key="3">
    <source>
        <dbReference type="ARBA" id="ARBA00022806"/>
    </source>
</evidence>
<dbReference type="GO" id="GO:0004386">
    <property type="term" value="F:helicase activity"/>
    <property type="evidence" value="ECO:0007669"/>
    <property type="project" value="UniProtKB-KW"/>
</dbReference>
<comment type="function">
    <text evidence="4">Required for nuclear movement. May interact between microtubules and nuclei and/or may be involved in the generation of force used to move nuclei during interphase.</text>
</comment>
<protein>
    <recommendedName>
        <fullName evidence="5">Nuclear movement protein nudC</fullName>
    </recommendedName>
</protein>
<dbReference type="InterPro" id="IPR027417">
    <property type="entry name" value="P-loop_NTPase"/>
</dbReference>
<dbReference type="InterPro" id="IPR007052">
    <property type="entry name" value="CS_dom"/>
</dbReference>
<dbReference type="GO" id="GO:0003677">
    <property type="term" value="F:DNA binding"/>
    <property type="evidence" value="ECO:0007669"/>
    <property type="project" value="InterPro"/>
</dbReference>
<keyword evidence="2" id="KW-0963">Cytoplasm</keyword>
<keyword evidence="3" id="KW-0547">Nucleotide-binding</keyword>
<dbReference type="PROSITE" id="PS51192">
    <property type="entry name" value="HELICASE_ATP_BIND_1"/>
    <property type="match status" value="1"/>
</dbReference>
<keyword evidence="3" id="KW-0067">ATP-binding</keyword>